<dbReference type="InterPro" id="IPR004136">
    <property type="entry name" value="NMO"/>
</dbReference>
<keyword evidence="9" id="KW-0560">Oxidoreductase</keyword>
<keyword evidence="7" id="KW-0288">FMN</keyword>
<dbReference type="GO" id="GO:0009636">
    <property type="term" value="P:response to toxic substance"/>
    <property type="evidence" value="ECO:0007669"/>
    <property type="project" value="UniProtKB-KW"/>
</dbReference>
<evidence type="ECO:0000256" key="10">
    <source>
        <dbReference type="ARBA" id="ARBA00023033"/>
    </source>
</evidence>
<evidence type="ECO:0000256" key="2">
    <source>
        <dbReference type="ARBA" id="ARBA00003535"/>
    </source>
</evidence>
<dbReference type="GO" id="GO:0000166">
    <property type="term" value="F:nucleotide binding"/>
    <property type="evidence" value="ECO:0007669"/>
    <property type="project" value="UniProtKB-KW"/>
</dbReference>
<evidence type="ECO:0000256" key="9">
    <source>
        <dbReference type="ARBA" id="ARBA00023002"/>
    </source>
</evidence>
<dbReference type="PANTHER" id="PTHR42747:SF3">
    <property type="entry name" value="NITRONATE MONOOXYGENASE-RELATED"/>
    <property type="match status" value="1"/>
</dbReference>
<dbReference type="FunFam" id="3.20.20.70:FF:000154">
    <property type="entry name" value="Probable nitronate monooxygenase"/>
    <property type="match status" value="1"/>
</dbReference>
<dbReference type="PANTHER" id="PTHR42747">
    <property type="entry name" value="NITRONATE MONOOXYGENASE-RELATED"/>
    <property type="match status" value="1"/>
</dbReference>
<keyword evidence="10" id="KW-0503">Monooxygenase</keyword>
<dbReference type="GO" id="GO:0018580">
    <property type="term" value="F:nitronate monooxygenase activity"/>
    <property type="evidence" value="ECO:0007669"/>
    <property type="project" value="InterPro"/>
</dbReference>
<evidence type="ECO:0000256" key="4">
    <source>
        <dbReference type="ARBA" id="ARBA00013457"/>
    </source>
</evidence>
<reference evidence="14" key="1">
    <citation type="submission" date="2015-07" db="EMBL/GenBank/DDBJ databases">
        <authorList>
            <person name="Urmite Genomes"/>
        </authorList>
    </citation>
    <scope>NUCLEOTIDE SEQUENCE [LARGE SCALE GENOMIC DNA]</scope>
    <source>
        <strain evidence="14">type strain: ATCC 49404</strain>
    </source>
</reference>
<accession>A0A0H5RVU5</accession>
<dbReference type="STRING" id="146018.BN2156_04944"/>
<evidence type="ECO:0000256" key="7">
    <source>
        <dbReference type="ARBA" id="ARBA00022643"/>
    </source>
</evidence>
<protein>
    <recommendedName>
        <fullName evidence="4">Probable nitronate monooxygenase</fullName>
    </recommendedName>
    <alternativeName>
        <fullName evidence="11">Propionate 3-nitronate monooxygenase</fullName>
    </alternativeName>
</protein>
<dbReference type="Pfam" id="PF03060">
    <property type="entry name" value="NMO"/>
    <property type="match status" value="1"/>
</dbReference>
<evidence type="ECO:0000256" key="1">
    <source>
        <dbReference type="ARBA" id="ARBA00001917"/>
    </source>
</evidence>
<sequence length="344" mass="35104">MGTFDIRGLRRPVIVAPMAGGPSTPELAAAGSAAGGLGFLAAGYLTADALAERVTAARGLTTEPLGVNLFAPQPSAGTPEQIQAYAAELAGEAQRYGVALGDPRYDDDAWAAKLDAVFDLRPEVVSFTFGLPSGPEIDRLRGAGISTVGTVTTLDEARLAVSHGVDVLAVQGPAAGGHRGTFDPAAAPASQPLETLLAEVVATVDVPVVAAGGLVSSDDVAGVLAAGAVAAQLGTAFLLADEAGSSPVHRAALQSPEFTETVVTRAFSGRYARGLRNRFIAEHDAQAPLGYPEIHYLTSPVRKASAAAGDPQATNVWAGTGWRQVRPGSVAEIMDRVTPAPANR</sequence>
<dbReference type="CDD" id="cd04730">
    <property type="entry name" value="NPD_like"/>
    <property type="match status" value="1"/>
</dbReference>
<dbReference type="Proteomes" id="UP000199147">
    <property type="component" value="Unassembled WGS sequence"/>
</dbReference>
<keyword evidence="6" id="KW-0285">Flavoprotein</keyword>
<proteinExistence type="inferred from homology"/>
<dbReference type="InterPro" id="IPR013785">
    <property type="entry name" value="Aldolase_TIM"/>
</dbReference>
<evidence type="ECO:0000256" key="12">
    <source>
        <dbReference type="ARBA" id="ARBA00049401"/>
    </source>
</evidence>
<comment type="cofactor">
    <cofactor evidence="1">
        <name>FMN</name>
        <dbReference type="ChEBI" id="CHEBI:58210"/>
    </cofactor>
</comment>
<dbReference type="EMBL" id="CWKH01000003">
    <property type="protein sequence ID" value="CRZ18043.1"/>
    <property type="molecule type" value="Genomic_DNA"/>
</dbReference>
<keyword evidence="14" id="KW-1185">Reference proteome</keyword>
<dbReference type="SUPFAM" id="SSF51412">
    <property type="entry name" value="Inosine monophosphate dehydrogenase (IMPDH)"/>
    <property type="match status" value="1"/>
</dbReference>
<evidence type="ECO:0000313" key="13">
    <source>
        <dbReference type="EMBL" id="CRZ18043.1"/>
    </source>
</evidence>
<evidence type="ECO:0000256" key="6">
    <source>
        <dbReference type="ARBA" id="ARBA00022630"/>
    </source>
</evidence>
<gene>
    <name evidence="13" type="ORF">BN2156_04944</name>
</gene>
<evidence type="ECO:0000256" key="8">
    <source>
        <dbReference type="ARBA" id="ARBA00022741"/>
    </source>
</evidence>
<comment type="similarity">
    <text evidence="3">Belongs to the nitronate monooxygenase family. NMO class I subfamily.</text>
</comment>
<evidence type="ECO:0000256" key="11">
    <source>
        <dbReference type="ARBA" id="ARBA00031155"/>
    </source>
</evidence>
<keyword evidence="5" id="KW-0216">Detoxification</keyword>
<evidence type="ECO:0000256" key="3">
    <source>
        <dbReference type="ARBA" id="ARBA00009881"/>
    </source>
</evidence>
<dbReference type="Gene3D" id="3.20.20.70">
    <property type="entry name" value="Aldolase class I"/>
    <property type="match status" value="1"/>
</dbReference>
<comment type="catalytic activity">
    <reaction evidence="12">
        <text>3 propionate 3-nitronate + 3 O2 + H2O = 3 3-oxopropanoate + 2 nitrate + nitrite + H2O2 + 3 H(+)</text>
        <dbReference type="Rhea" id="RHEA:57332"/>
        <dbReference type="ChEBI" id="CHEBI:15377"/>
        <dbReference type="ChEBI" id="CHEBI:15378"/>
        <dbReference type="ChEBI" id="CHEBI:15379"/>
        <dbReference type="ChEBI" id="CHEBI:16240"/>
        <dbReference type="ChEBI" id="CHEBI:16301"/>
        <dbReference type="ChEBI" id="CHEBI:17632"/>
        <dbReference type="ChEBI" id="CHEBI:33190"/>
        <dbReference type="ChEBI" id="CHEBI:136067"/>
    </reaction>
</comment>
<evidence type="ECO:0000313" key="14">
    <source>
        <dbReference type="Proteomes" id="UP000199147"/>
    </source>
</evidence>
<dbReference type="RefSeq" id="WP_162490955.1">
    <property type="nucleotide sequence ID" value="NZ_CWKH01000003.1"/>
</dbReference>
<comment type="function">
    <text evidence="2">Nitronate monooxygenase that uses molecular oxygen to catalyze the oxidative denitrification of alkyl nitronates. Acts on propionate 3-nitronate (P3N), the presumed physiological substrate. Probably functions in the detoxification of P3N, a metabolic poison produced by plants and fungi as a defense mechanism.</text>
</comment>
<keyword evidence="8" id="KW-0547">Nucleotide-binding</keyword>
<name>A0A0H5RVU5_9MYCO</name>
<organism evidence="13 14">
    <name type="scientific">Mycolicibacterium neworleansense</name>
    <dbReference type="NCBI Taxonomy" id="146018"/>
    <lineage>
        <taxon>Bacteria</taxon>
        <taxon>Bacillati</taxon>
        <taxon>Actinomycetota</taxon>
        <taxon>Actinomycetes</taxon>
        <taxon>Mycobacteriales</taxon>
        <taxon>Mycobacteriaceae</taxon>
        <taxon>Mycolicibacterium</taxon>
    </lineage>
</organism>
<evidence type="ECO:0000256" key="5">
    <source>
        <dbReference type="ARBA" id="ARBA00022575"/>
    </source>
</evidence>
<dbReference type="AlphaFoldDB" id="A0A0H5RVU5"/>